<dbReference type="PANTHER" id="PTHR28588">
    <property type="entry name" value="HAUS AUGMIN-LIKE COMPLEX SUBUNIT 5"/>
    <property type="match status" value="1"/>
</dbReference>
<dbReference type="InterPro" id="IPR029131">
    <property type="entry name" value="HAUS5"/>
</dbReference>
<dbReference type="AlphaFoldDB" id="A0A6F9DHA2"/>
<protein>
    <submittedName>
        <fullName evidence="2">Uncharacterized protein LOC100180434</fullName>
    </submittedName>
</protein>
<accession>A0A6F9DHA2</accession>
<reference evidence="2" key="1">
    <citation type="submission" date="2020-04" db="EMBL/GenBank/DDBJ databases">
        <authorList>
            <person name="Neveu A P."/>
        </authorList>
    </citation>
    <scope>NUCLEOTIDE SEQUENCE</scope>
    <source>
        <tissue evidence="2">Whole embryo</tissue>
    </source>
</reference>
<dbReference type="GO" id="GO:0007098">
    <property type="term" value="P:centrosome cycle"/>
    <property type="evidence" value="ECO:0007669"/>
    <property type="project" value="TreeGrafter"/>
</dbReference>
<dbReference type="GO" id="GO:0070652">
    <property type="term" value="C:HAUS complex"/>
    <property type="evidence" value="ECO:0007669"/>
    <property type="project" value="InterPro"/>
</dbReference>
<sequence length="616" mass="69942">MSESRQLVRELLSWAGEELQLAAAENYQTSVAHQSELVQNATLRKLWKHLIENVKSQEHVAEIKGNLELDSLQKETVELTKTCADKQHELSEAEKEIKTLEHQLLKQRHDCCESELNLQQLEIASKVSDHKRLFEQAKILRRQIDLSSIADTAKSLNLNKNELEEKTKASEKISTFAACITDVNDLVSCIVDCYNDGLNQQNSKSMEHTELWKMVKDALQKYTGATVLKVLNTIANNEIDKVMKCEKVSSEKDFSAIEKSLGLEDSSVGQNPASTIQKMLLTHNLESGKEFLDTKENIQLRGLKEKQNAEMKMRLQNMISEKFKSDNNDQLQSSIETLDAEIELSSLTAMFESLKQSTTELQENFNRKESNDKQIQAVLMEIKNFNSELMKNQSHLVEVTEQNLKFRSSLAKQQEEALTKIKTAMLNGCSELQQSSASLQQSLNDELASFQNCDILQMMKICIQLKMIPIGDMFIYRAFKSDHNSGGQSYNKVTSSLDAMEIASPCDVLDKILQLKTKLSYQKSVESQVCSAEKANHKSSEQLQKLLDQAKSFSEEQTAELTPQINRGLKSVRIFENETKKFEKAVQEWYEEPAQGSVPWLTFEGSTLSELKQNLN</sequence>
<feature type="coiled-coil region" evidence="1">
    <location>
        <begin position="69"/>
        <end position="110"/>
    </location>
</feature>
<keyword evidence="1" id="KW-0175">Coiled coil</keyword>
<dbReference type="EMBL" id="LR786719">
    <property type="protein sequence ID" value="CAB3262569.1"/>
    <property type="molecule type" value="mRNA"/>
</dbReference>
<dbReference type="PANTHER" id="PTHR28588:SF1">
    <property type="entry name" value="HAUS AUGMIN-LIKE COMPLEX SUBUNIT 5"/>
    <property type="match status" value="1"/>
</dbReference>
<dbReference type="GO" id="GO:0005813">
    <property type="term" value="C:centrosome"/>
    <property type="evidence" value="ECO:0007669"/>
    <property type="project" value="TreeGrafter"/>
</dbReference>
<proteinExistence type="evidence at transcript level"/>
<evidence type="ECO:0000313" key="2">
    <source>
        <dbReference type="EMBL" id="CAB3262569.1"/>
    </source>
</evidence>
<evidence type="ECO:0000256" key="1">
    <source>
        <dbReference type="SAM" id="Coils"/>
    </source>
</evidence>
<dbReference type="Pfam" id="PF14817">
    <property type="entry name" value="HAUS5"/>
    <property type="match status" value="2"/>
</dbReference>
<gene>
    <name evidence="2" type="primary">LOC100180434</name>
</gene>
<feature type="coiled-coil region" evidence="1">
    <location>
        <begin position="146"/>
        <end position="173"/>
    </location>
</feature>
<name>A0A6F9DHA2_9ASCI</name>
<organism evidence="2">
    <name type="scientific">Phallusia mammillata</name>
    <dbReference type="NCBI Taxonomy" id="59560"/>
    <lineage>
        <taxon>Eukaryota</taxon>
        <taxon>Metazoa</taxon>
        <taxon>Chordata</taxon>
        <taxon>Tunicata</taxon>
        <taxon>Ascidiacea</taxon>
        <taxon>Phlebobranchia</taxon>
        <taxon>Ascidiidae</taxon>
        <taxon>Phallusia</taxon>
    </lineage>
</organism>
<dbReference type="GO" id="GO:0051225">
    <property type="term" value="P:spindle assembly"/>
    <property type="evidence" value="ECO:0007669"/>
    <property type="project" value="InterPro"/>
</dbReference>